<reference evidence="2" key="1">
    <citation type="journal article" date="2018" name="MSphere">
        <title>Fusobacterium Genomics Using MinION and Illumina Sequencing Enables Genome Completion and Correction.</title>
        <authorList>
            <person name="Todd S.M."/>
            <person name="Settlage R.E."/>
            <person name="Lahmers K.K."/>
            <person name="Slade D.J."/>
        </authorList>
    </citation>
    <scope>NUCLEOTIDE SEQUENCE [LARGE SCALE GENOMIC DNA]</scope>
    <source>
        <strain evidence="2">ATCC 9817</strain>
    </source>
</reference>
<organism evidence="1 2">
    <name type="scientific">Fusobacterium mortiferum ATCC 9817</name>
    <dbReference type="NCBI Taxonomy" id="469616"/>
    <lineage>
        <taxon>Bacteria</taxon>
        <taxon>Fusobacteriati</taxon>
        <taxon>Fusobacteriota</taxon>
        <taxon>Fusobacteriia</taxon>
        <taxon>Fusobacteriales</taxon>
        <taxon>Fusobacteriaceae</taxon>
        <taxon>Fusobacterium</taxon>
    </lineage>
</organism>
<sequence length="233" mass="27018">MSKIALKKYVEENLEFDLEYYLNYIGHEFAFNWIDKEIVKSNVTAHQLITIKKDLVELKAKTLITVLGVAVSKDFVERILSNLPFFERKEPLIVELAKAISRELQKIELKKSEYISSLSITTANAISLKRLEKIYGVNTAYELGVKLRQNILIAREITKYSIFNFAYILKMCELFEIGKVLDIINDKENKTITIILEDNINNITSLQEFLNHMNELGIAFYEIIVKNEEKEEG</sequence>
<protein>
    <submittedName>
        <fullName evidence="1">Uncharacterized protein</fullName>
    </submittedName>
</protein>
<accession>A0ABN5JC15</accession>
<dbReference type="Proteomes" id="UP000240258">
    <property type="component" value="Chromosome"/>
</dbReference>
<proteinExistence type="predicted"/>
<dbReference type="GeneID" id="62763624"/>
<dbReference type="RefSeq" id="WP_005885713.1">
    <property type="nucleotide sequence ID" value="NZ_CP028102.1"/>
</dbReference>
<evidence type="ECO:0000313" key="2">
    <source>
        <dbReference type="Proteomes" id="UP000240258"/>
    </source>
</evidence>
<evidence type="ECO:0000313" key="1">
    <source>
        <dbReference type="EMBL" id="AVQ19187.1"/>
    </source>
</evidence>
<keyword evidence="2" id="KW-1185">Reference proteome</keyword>
<dbReference type="EMBL" id="CP028102">
    <property type="protein sequence ID" value="AVQ19187.1"/>
    <property type="molecule type" value="Genomic_DNA"/>
</dbReference>
<gene>
    <name evidence="1" type="ORF">C4N19_08800</name>
</gene>
<name>A0ABN5JC15_FUSMR</name>